<comment type="similarity">
    <text evidence="1 7 8">Belongs to the peptidase S8 family.</text>
</comment>
<feature type="active site" description="Charge relay system" evidence="7">
    <location>
        <position position="358"/>
    </location>
</feature>
<evidence type="ECO:0000256" key="9">
    <source>
        <dbReference type="SAM" id="MobiDB-lite"/>
    </source>
</evidence>
<dbReference type="GO" id="GO:0005615">
    <property type="term" value="C:extracellular space"/>
    <property type="evidence" value="ECO:0007669"/>
    <property type="project" value="TreeGrafter"/>
</dbReference>
<dbReference type="InterPro" id="IPR022398">
    <property type="entry name" value="Peptidase_S8_His-AS"/>
</dbReference>
<keyword evidence="2 7" id="KW-0645">Protease</keyword>
<dbReference type="EC" id="3.4.21.62" evidence="6"/>
<name>A0AAD7U628_9STRA</name>
<gene>
    <name evidence="12" type="ORF">CTAYLR_010456</name>
</gene>
<organism evidence="12 13">
    <name type="scientific">Chrysophaeum taylorii</name>
    <dbReference type="NCBI Taxonomy" id="2483200"/>
    <lineage>
        <taxon>Eukaryota</taxon>
        <taxon>Sar</taxon>
        <taxon>Stramenopiles</taxon>
        <taxon>Ochrophyta</taxon>
        <taxon>Pelagophyceae</taxon>
        <taxon>Pelagomonadales</taxon>
        <taxon>Pelagomonadaceae</taxon>
        <taxon>Chrysophaeum</taxon>
    </lineage>
</organism>
<sequence length="940" mass="101598">MRFSFVFATVVVVGTTRRPPKHDRYVVRLCEERHREVVARRVMSSSSSEARHIRHLGALPALFVDASLGAIAELRGSEGVCDVSRVGERHAHLWTVQNESLEEFVAPAGKWWHLDRINQARLPLDGDANRSRTGKGVNVFVLDTGLDTTHSEFGGTRDVLNVGSVVEGEEFMYWPAMGWLEAPSDESLLKDNDVYGHGTHCTGNVGGETLGVAPEANLYHIKVLSDRGLGERGGSRRGVRRGRRGGAALGRPDDRLESRAIASLRDLGVAVVVSAGNDGDDACFYTPAAAADAITVGASDYTDVVAWWSNYGSCVDIVGPGVDVALPQTSNLVKSEYYFEQDYIDDDAKTVAVSSGTSFSAPAVAGTLALYAELTGDVVNATAALLDSATTGVLFESPGLCATNDRLLRTPLPDHQRLERPSFSVSCAPPEHRPGWPYFYDLDLSSYSYSYDLACYDRCRNCTDVRNTSCGGACPPEETKIIWETVCEDDTDDDDYLGSYSYSRGVPLDPGECAGPDVDASPAHTFDRFTFHASSGGGGGGGGGGSFVTYNESNSLAAPRVSGKSVSCRVCADGGNTAVVVDYAFYAIHSSLFDDDDFWQDTSSHMRTNQTIDFVALRAGTLRVAGECGVELGDEVWAQTRQHATDAFDGTAYDVSRGQYFSLVASKSVYEAVSHRGGPRHAAPDILLDRRTDDPNADRRPDDRRADRRPDDRPTTMLGSTASPSENLEIEATSYFAVTGISLGDAEANTHVFQRAVASVAAVDVATVSISLSQSGRRRHLLVFMEDLEVNYAIATSIDGASRLATRILDITSSQLDDAIRTAAWREGRLATFAGVHTTYVHKNVDVVYGRNTAPAPTLQPAQSTLKPVAFVGSRKKKADEARMSRGAVVGIIVSITFALLALAASSYYAYLRKHRQRYSLAHGGELLDPHLEHRSVEMT</sequence>
<evidence type="ECO:0000313" key="13">
    <source>
        <dbReference type="Proteomes" id="UP001230188"/>
    </source>
</evidence>
<evidence type="ECO:0000313" key="12">
    <source>
        <dbReference type="EMBL" id="KAJ8598952.1"/>
    </source>
</evidence>
<dbReference type="Proteomes" id="UP001230188">
    <property type="component" value="Unassembled WGS sequence"/>
</dbReference>
<dbReference type="EMBL" id="JAQMWT010000611">
    <property type="protein sequence ID" value="KAJ8598952.1"/>
    <property type="molecule type" value="Genomic_DNA"/>
</dbReference>
<feature type="region of interest" description="Disordered" evidence="9">
    <location>
        <begin position="228"/>
        <end position="251"/>
    </location>
</feature>
<dbReference type="PRINTS" id="PR00723">
    <property type="entry name" value="SUBTILISIN"/>
</dbReference>
<dbReference type="Gene3D" id="3.40.50.200">
    <property type="entry name" value="Peptidase S8/S53 domain"/>
    <property type="match status" value="1"/>
</dbReference>
<keyword evidence="10" id="KW-0472">Membrane</keyword>
<evidence type="ECO:0000256" key="8">
    <source>
        <dbReference type="RuleBase" id="RU003355"/>
    </source>
</evidence>
<evidence type="ECO:0000256" key="3">
    <source>
        <dbReference type="ARBA" id="ARBA00022801"/>
    </source>
</evidence>
<evidence type="ECO:0000256" key="5">
    <source>
        <dbReference type="ARBA" id="ARBA00023529"/>
    </source>
</evidence>
<reference evidence="12" key="1">
    <citation type="submission" date="2023-01" db="EMBL/GenBank/DDBJ databases">
        <title>Metagenome sequencing of chrysophaentin producing Chrysophaeum taylorii.</title>
        <authorList>
            <person name="Davison J."/>
            <person name="Bewley C."/>
        </authorList>
    </citation>
    <scope>NUCLEOTIDE SEQUENCE</scope>
    <source>
        <strain evidence="12">NIES-1699</strain>
    </source>
</reference>
<keyword evidence="4 7" id="KW-0720">Serine protease</keyword>
<dbReference type="PROSITE" id="PS00137">
    <property type="entry name" value="SUBTILASE_HIS"/>
    <property type="match status" value="1"/>
</dbReference>
<dbReference type="InterPro" id="IPR015500">
    <property type="entry name" value="Peptidase_S8_subtilisin-rel"/>
</dbReference>
<evidence type="ECO:0000256" key="10">
    <source>
        <dbReference type="SAM" id="Phobius"/>
    </source>
</evidence>
<keyword evidence="10" id="KW-0812">Transmembrane</keyword>
<dbReference type="Pfam" id="PF00082">
    <property type="entry name" value="Peptidase_S8"/>
    <property type="match status" value="1"/>
</dbReference>
<evidence type="ECO:0000259" key="11">
    <source>
        <dbReference type="Pfam" id="PF00082"/>
    </source>
</evidence>
<dbReference type="AlphaFoldDB" id="A0AAD7U628"/>
<keyword evidence="13" id="KW-1185">Reference proteome</keyword>
<evidence type="ECO:0000256" key="7">
    <source>
        <dbReference type="PROSITE-ProRule" id="PRU01240"/>
    </source>
</evidence>
<feature type="transmembrane region" description="Helical" evidence="10">
    <location>
        <begin position="888"/>
        <end position="911"/>
    </location>
</feature>
<keyword evidence="10" id="KW-1133">Transmembrane helix</keyword>
<dbReference type="InterPro" id="IPR023828">
    <property type="entry name" value="Peptidase_S8_Ser-AS"/>
</dbReference>
<feature type="region of interest" description="Disordered" evidence="9">
    <location>
        <begin position="674"/>
        <end position="724"/>
    </location>
</feature>
<evidence type="ECO:0000256" key="6">
    <source>
        <dbReference type="ARBA" id="ARBA00023619"/>
    </source>
</evidence>
<dbReference type="PANTHER" id="PTHR43806:SF11">
    <property type="entry name" value="CEREVISIN-RELATED"/>
    <property type="match status" value="1"/>
</dbReference>
<dbReference type="InterPro" id="IPR023827">
    <property type="entry name" value="Peptidase_S8_Asp-AS"/>
</dbReference>
<dbReference type="InterPro" id="IPR000209">
    <property type="entry name" value="Peptidase_S8/S53_dom"/>
</dbReference>
<feature type="domain" description="Peptidase S8/S53" evidence="11">
    <location>
        <begin position="134"/>
        <end position="375"/>
    </location>
</feature>
<evidence type="ECO:0000256" key="4">
    <source>
        <dbReference type="ARBA" id="ARBA00022825"/>
    </source>
</evidence>
<dbReference type="GO" id="GO:0004252">
    <property type="term" value="F:serine-type endopeptidase activity"/>
    <property type="evidence" value="ECO:0007669"/>
    <property type="project" value="UniProtKB-UniRule"/>
</dbReference>
<comment type="caution">
    <text evidence="12">The sequence shown here is derived from an EMBL/GenBank/DDBJ whole genome shotgun (WGS) entry which is preliminary data.</text>
</comment>
<dbReference type="PROSITE" id="PS00138">
    <property type="entry name" value="SUBTILASE_SER"/>
    <property type="match status" value="1"/>
</dbReference>
<feature type="active site" description="Charge relay system" evidence="7">
    <location>
        <position position="143"/>
    </location>
</feature>
<feature type="active site" description="Charge relay system" evidence="7">
    <location>
        <position position="197"/>
    </location>
</feature>
<comment type="catalytic activity">
    <reaction evidence="5">
        <text>Hydrolysis of proteins with broad specificity for peptide bonds, and a preference for a large uncharged residue in P1. Hydrolyzes peptide amides.</text>
        <dbReference type="EC" id="3.4.21.62"/>
    </reaction>
</comment>
<dbReference type="SUPFAM" id="SSF52743">
    <property type="entry name" value="Subtilisin-like"/>
    <property type="match status" value="1"/>
</dbReference>
<evidence type="ECO:0000256" key="2">
    <source>
        <dbReference type="ARBA" id="ARBA00022670"/>
    </source>
</evidence>
<proteinExistence type="inferred from homology"/>
<dbReference type="GO" id="GO:0006508">
    <property type="term" value="P:proteolysis"/>
    <property type="evidence" value="ECO:0007669"/>
    <property type="project" value="UniProtKB-KW"/>
</dbReference>
<feature type="compositionally biased region" description="Basic and acidic residues" evidence="9">
    <location>
        <begin position="687"/>
        <end position="714"/>
    </location>
</feature>
<dbReference type="PROSITE" id="PS51892">
    <property type="entry name" value="SUBTILASE"/>
    <property type="match status" value="1"/>
</dbReference>
<dbReference type="InterPro" id="IPR050131">
    <property type="entry name" value="Peptidase_S8_subtilisin-like"/>
</dbReference>
<evidence type="ECO:0000256" key="1">
    <source>
        <dbReference type="ARBA" id="ARBA00011073"/>
    </source>
</evidence>
<feature type="compositionally biased region" description="Basic residues" evidence="9">
    <location>
        <begin position="235"/>
        <end position="244"/>
    </location>
</feature>
<dbReference type="PROSITE" id="PS00136">
    <property type="entry name" value="SUBTILASE_ASP"/>
    <property type="match status" value="1"/>
</dbReference>
<accession>A0AAD7U628</accession>
<protein>
    <recommendedName>
        <fullName evidence="6">subtilisin</fullName>
        <ecNumber evidence="6">3.4.21.62</ecNumber>
    </recommendedName>
</protein>
<dbReference type="PANTHER" id="PTHR43806">
    <property type="entry name" value="PEPTIDASE S8"/>
    <property type="match status" value="1"/>
</dbReference>
<dbReference type="InterPro" id="IPR036852">
    <property type="entry name" value="Peptidase_S8/S53_dom_sf"/>
</dbReference>
<keyword evidence="3 7" id="KW-0378">Hydrolase</keyword>